<proteinExistence type="predicted"/>
<dbReference type="STRING" id="225849.swp_3943"/>
<accession>B8CSI9</accession>
<reference evidence="1 2" key="1">
    <citation type="journal article" date="2008" name="PLoS ONE">
        <title>Environmental adaptation: genomic analysis of the piezotolerant and psychrotolerant deep-sea iron reducing bacterium Shewanella piezotolerans WP3.</title>
        <authorList>
            <person name="Wang F."/>
            <person name="Wang J."/>
            <person name="Jian H."/>
            <person name="Zhang B."/>
            <person name="Li S."/>
            <person name="Wang F."/>
            <person name="Zeng X."/>
            <person name="Gao L."/>
            <person name="Bartlett D.H."/>
            <person name="Yu J."/>
            <person name="Hu S."/>
            <person name="Xiao X."/>
        </authorList>
    </citation>
    <scope>NUCLEOTIDE SEQUENCE [LARGE SCALE GENOMIC DNA]</scope>
    <source>
        <strain evidence="2">WP3 / JCM 13877</strain>
    </source>
</reference>
<sequence length="240" mass="26990">MLERNLPRCFPLRGKHSIGLADHANGQRIESWLKAATVSPLRFSDQQTDAMARLLPLLLCGEQSAQLVFNSEIARLAGSEHKLILNCLHGVEADEYRHDIALQQVATQLTELTSFNLVQRKAKRFYASLGRVENYSEHFVRISILDTCVTHIMQSFEQCHLGREHPFALLCGLIKKDEAKHVYVSRKHAMALGASANQFAEQHEQVVGNLMQLLLTQGGAFESMGVCLDGVTRKLEAKWR</sequence>
<name>B8CSI9_SHEPW</name>
<dbReference type="eggNOG" id="ENOG50330TG">
    <property type="taxonomic scope" value="Bacteria"/>
</dbReference>
<evidence type="ECO:0008006" key="3">
    <source>
        <dbReference type="Google" id="ProtNLM"/>
    </source>
</evidence>
<dbReference type="InterPro" id="IPR009078">
    <property type="entry name" value="Ferritin-like_SF"/>
</dbReference>
<dbReference type="SUPFAM" id="SSF47240">
    <property type="entry name" value="Ferritin-like"/>
    <property type="match status" value="1"/>
</dbReference>
<dbReference type="KEGG" id="swp:swp_3943"/>
<dbReference type="EMBL" id="CP000472">
    <property type="protein sequence ID" value="ACJ30615.1"/>
    <property type="molecule type" value="Genomic_DNA"/>
</dbReference>
<evidence type="ECO:0000313" key="2">
    <source>
        <dbReference type="Proteomes" id="UP000000753"/>
    </source>
</evidence>
<dbReference type="AlphaFoldDB" id="B8CSI9"/>
<dbReference type="Proteomes" id="UP000000753">
    <property type="component" value="Chromosome"/>
</dbReference>
<gene>
    <name evidence="1" type="ordered locus">swp_3943</name>
</gene>
<dbReference type="RefSeq" id="WP_020913956.1">
    <property type="nucleotide sequence ID" value="NC_011566.1"/>
</dbReference>
<protein>
    <recommendedName>
        <fullName evidence="3">3-oxoacyl-ACP synthase</fullName>
    </recommendedName>
</protein>
<evidence type="ECO:0000313" key="1">
    <source>
        <dbReference type="EMBL" id="ACJ30615.1"/>
    </source>
</evidence>
<dbReference type="HOGENOM" id="CLU_1155764_0_0_6"/>
<dbReference type="OrthoDB" id="6258671at2"/>
<organism evidence="1 2">
    <name type="scientific">Shewanella piezotolerans (strain WP3 / JCM 13877)</name>
    <dbReference type="NCBI Taxonomy" id="225849"/>
    <lineage>
        <taxon>Bacteria</taxon>
        <taxon>Pseudomonadati</taxon>
        <taxon>Pseudomonadota</taxon>
        <taxon>Gammaproteobacteria</taxon>
        <taxon>Alteromonadales</taxon>
        <taxon>Shewanellaceae</taxon>
        <taxon>Shewanella</taxon>
    </lineage>
</organism>
<keyword evidence="2" id="KW-1185">Reference proteome</keyword>